<organism evidence="1 2">
    <name type="scientific">Mycobacteroides abscessus subsp. massiliense</name>
    <dbReference type="NCBI Taxonomy" id="1962118"/>
    <lineage>
        <taxon>Bacteria</taxon>
        <taxon>Bacillati</taxon>
        <taxon>Actinomycetota</taxon>
        <taxon>Actinomycetes</taxon>
        <taxon>Mycobacteriales</taxon>
        <taxon>Mycobacteriaceae</taxon>
        <taxon>Mycobacteroides</taxon>
        <taxon>Mycobacteroides abscessus</taxon>
    </lineage>
</organism>
<gene>
    <name evidence="1" type="ORF">SAMEA2275630_00369</name>
</gene>
<evidence type="ECO:0000313" key="2">
    <source>
        <dbReference type="Proteomes" id="UP000190366"/>
    </source>
</evidence>
<evidence type="ECO:0000313" key="1">
    <source>
        <dbReference type="EMBL" id="SKY23570.1"/>
    </source>
</evidence>
<protein>
    <submittedName>
        <fullName evidence="1">Uncharacterized protein</fullName>
    </submittedName>
</protein>
<dbReference type="EMBL" id="FVQL01000001">
    <property type="protein sequence ID" value="SKY23570.1"/>
    <property type="molecule type" value="Genomic_DNA"/>
</dbReference>
<sequence>MMLAAQGLQIGASGGATRSPGHGVIDIGAVGDGVATGEPAQLVAGTYEGGKLGGGAVSGAT</sequence>
<name>A0AB38D8P6_9MYCO</name>
<dbReference type="Proteomes" id="UP000190366">
    <property type="component" value="Unassembled WGS sequence"/>
</dbReference>
<dbReference type="AlphaFoldDB" id="A0AB38D8P6"/>
<proteinExistence type="predicted"/>
<comment type="caution">
    <text evidence="1">The sequence shown here is derived from an EMBL/GenBank/DDBJ whole genome shotgun (WGS) entry which is preliminary data.</text>
</comment>
<accession>A0AB38D8P6</accession>
<reference evidence="1 2" key="1">
    <citation type="submission" date="2016-11" db="EMBL/GenBank/DDBJ databases">
        <authorList>
            <consortium name="Pathogen Informatics"/>
        </authorList>
    </citation>
    <scope>NUCLEOTIDE SEQUENCE [LARGE SCALE GENOMIC DNA]</scope>
    <source>
        <strain evidence="1 2">1168</strain>
    </source>
</reference>